<sequence>MSIFSKSSGLIIGTFVSLCLLSCSAGQDIHGYASPIITGQVLDNITNQPLSNVSIYENSIHQTQTDINGHFKLPAFKFSYTTSDYDVRSLNEASSGSFSIGKEGYKGISYNKSGIKKLEVKYTSEVPYHIHLGKVFLEPLPEGVDMNDIEDEYIDDMTFCQPNDSQKDVNCMPLPDGVTNEAL</sequence>
<accession>A0A2V4V4U4</accession>
<dbReference type="AlphaFoldDB" id="A0A2V4V4U4"/>
<feature type="chain" id="PRO_5015908026" description="Carboxypeptidase family protein" evidence="1">
    <location>
        <begin position="26"/>
        <end position="183"/>
    </location>
</feature>
<reference evidence="2 3" key="1">
    <citation type="submission" date="2018-06" db="EMBL/GenBank/DDBJ databases">
        <title>Genomic Encyclopedia of Type Strains, Phase III (KMG-III): the genomes of soil and plant-associated and newly described type strains.</title>
        <authorList>
            <person name="Whitman W."/>
        </authorList>
    </citation>
    <scope>NUCLEOTIDE SEQUENCE [LARGE SCALE GENOMIC DNA]</scope>
    <source>
        <strain evidence="2 3">CECT 5889</strain>
    </source>
</reference>
<keyword evidence="3" id="KW-1185">Reference proteome</keyword>
<evidence type="ECO:0000256" key="1">
    <source>
        <dbReference type="SAM" id="SignalP"/>
    </source>
</evidence>
<dbReference type="OrthoDB" id="5377264at2"/>
<dbReference type="RefSeq" id="WP_110921933.1">
    <property type="nucleotide sequence ID" value="NZ_CAJGZD010000001.1"/>
</dbReference>
<evidence type="ECO:0000313" key="2">
    <source>
        <dbReference type="EMBL" id="PYE40961.1"/>
    </source>
</evidence>
<dbReference type="EMBL" id="QJSU01000001">
    <property type="protein sequence ID" value="PYE40961.1"/>
    <property type="molecule type" value="Genomic_DNA"/>
</dbReference>
<dbReference type="SUPFAM" id="SSF49464">
    <property type="entry name" value="Carboxypeptidase regulatory domain-like"/>
    <property type="match status" value="1"/>
</dbReference>
<keyword evidence="1" id="KW-0732">Signal</keyword>
<organism evidence="2 3">
    <name type="scientific">Psychrobacter fozii</name>
    <dbReference type="NCBI Taxonomy" id="198480"/>
    <lineage>
        <taxon>Bacteria</taxon>
        <taxon>Pseudomonadati</taxon>
        <taxon>Pseudomonadota</taxon>
        <taxon>Gammaproteobacteria</taxon>
        <taxon>Moraxellales</taxon>
        <taxon>Moraxellaceae</taxon>
        <taxon>Psychrobacter</taxon>
    </lineage>
</organism>
<gene>
    <name evidence="2" type="ORF">DFP82_101277</name>
</gene>
<name>A0A2V4V4U4_9GAMM</name>
<feature type="signal peptide" evidence="1">
    <location>
        <begin position="1"/>
        <end position="25"/>
    </location>
</feature>
<comment type="caution">
    <text evidence="2">The sequence shown here is derived from an EMBL/GenBank/DDBJ whole genome shotgun (WGS) entry which is preliminary data.</text>
</comment>
<protein>
    <recommendedName>
        <fullName evidence="4">Carboxypeptidase family protein</fullName>
    </recommendedName>
</protein>
<evidence type="ECO:0000313" key="3">
    <source>
        <dbReference type="Proteomes" id="UP000247746"/>
    </source>
</evidence>
<dbReference type="Proteomes" id="UP000247746">
    <property type="component" value="Unassembled WGS sequence"/>
</dbReference>
<dbReference type="InterPro" id="IPR008969">
    <property type="entry name" value="CarboxyPept-like_regulatory"/>
</dbReference>
<evidence type="ECO:0008006" key="4">
    <source>
        <dbReference type="Google" id="ProtNLM"/>
    </source>
</evidence>
<proteinExistence type="predicted"/>